<sequence length="40" mass="4280">MTPPAVSDSATHGRKRPVGRSLRSLPRWAGMSYAIVCVAP</sequence>
<evidence type="ECO:0000313" key="3">
    <source>
        <dbReference type="Proteomes" id="UP000237968"/>
    </source>
</evidence>
<organism evidence="2 3">
    <name type="scientific">Enhygromyxa salina</name>
    <dbReference type="NCBI Taxonomy" id="215803"/>
    <lineage>
        <taxon>Bacteria</taxon>
        <taxon>Pseudomonadati</taxon>
        <taxon>Myxococcota</taxon>
        <taxon>Polyangia</taxon>
        <taxon>Nannocystales</taxon>
        <taxon>Nannocystaceae</taxon>
        <taxon>Enhygromyxa</taxon>
    </lineage>
</organism>
<name>A0A2S9XG68_9BACT</name>
<protein>
    <submittedName>
        <fullName evidence="2">Uncharacterized protein</fullName>
    </submittedName>
</protein>
<gene>
    <name evidence="2" type="ORF">ENSA5_52370</name>
</gene>
<dbReference type="EMBL" id="PVNK01000230">
    <property type="protein sequence ID" value="PRP91855.1"/>
    <property type="molecule type" value="Genomic_DNA"/>
</dbReference>
<dbReference type="Proteomes" id="UP000237968">
    <property type="component" value="Unassembled WGS sequence"/>
</dbReference>
<accession>A0A2S9XG68</accession>
<comment type="caution">
    <text evidence="2">The sequence shown here is derived from an EMBL/GenBank/DDBJ whole genome shotgun (WGS) entry which is preliminary data.</text>
</comment>
<keyword evidence="3" id="KW-1185">Reference proteome</keyword>
<dbReference type="AlphaFoldDB" id="A0A2S9XG68"/>
<evidence type="ECO:0000256" key="1">
    <source>
        <dbReference type="SAM" id="MobiDB-lite"/>
    </source>
</evidence>
<reference evidence="2 3" key="1">
    <citation type="submission" date="2018-03" db="EMBL/GenBank/DDBJ databases">
        <title>Draft Genome Sequences of the Obligatory Marine Myxobacteria Enhygromyxa salina SWB005.</title>
        <authorList>
            <person name="Poehlein A."/>
            <person name="Moghaddam J.A."/>
            <person name="Harms H."/>
            <person name="Alanjari M."/>
            <person name="Koenig G.M."/>
            <person name="Daniel R."/>
            <person name="Schaeberle T.F."/>
        </authorList>
    </citation>
    <scope>NUCLEOTIDE SEQUENCE [LARGE SCALE GENOMIC DNA]</scope>
    <source>
        <strain evidence="2 3">SWB005</strain>
    </source>
</reference>
<feature type="region of interest" description="Disordered" evidence="1">
    <location>
        <begin position="1"/>
        <end position="21"/>
    </location>
</feature>
<proteinExistence type="predicted"/>
<evidence type="ECO:0000313" key="2">
    <source>
        <dbReference type="EMBL" id="PRP91855.1"/>
    </source>
</evidence>